<accession>A0A0D0DAK2</accession>
<dbReference type="OrthoDB" id="3208495at2759"/>
<organism evidence="1 2">
    <name type="scientific">Paxillus rubicundulus Ve08.2h10</name>
    <dbReference type="NCBI Taxonomy" id="930991"/>
    <lineage>
        <taxon>Eukaryota</taxon>
        <taxon>Fungi</taxon>
        <taxon>Dikarya</taxon>
        <taxon>Basidiomycota</taxon>
        <taxon>Agaricomycotina</taxon>
        <taxon>Agaricomycetes</taxon>
        <taxon>Agaricomycetidae</taxon>
        <taxon>Boletales</taxon>
        <taxon>Paxilineae</taxon>
        <taxon>Paxillaceae</taxon>
        <taxon>Paxillus</taxon>
    </lineage>
</organism>
<name>A0A0D0DAK2_9AGAM</name>
<reference evidence="2" key="2">
    <citation type="submission" date="2015-01" db="EMBL/GenBank/DDBJ databases">
        <title>Evolutionary Origins and Diversification of the Mycorrhizal Mutualists.</title>
        <authorList>
            <consortium name="DOE Joint Genome Institute"/>
            <consortium name="Mycorrhizal Genomics Consortium"/>
            <person name="Kohler A."/>
            <person name="Kuo A."/>
            <person name="Nagy L.G."/>
            <person name="Floudas D."/>
            <person name="Copeland A."/>
            <person name="Barry K.W."/>
            <person name="Cichocki N."/>
            <person name="Veneault-Fourrey C."/>
            <person name="LaButti K."/>
            <person name="Lindquist E.A."/>
            <person name="Lipzen A."/>
            <person name="Lundell T."/>
            <person name="Morin E."/>
            <person name="Murat C."/>
            <person name="Riley R."/>
            <person name="Ohm R."/>
            <person name="Sun H."/>
            <person name="Tunlid A."/>
            <person name="Henrissat B."/>
            <person name="Grigoriev I.V."/>
            <person name="Hibbett D.S."/>
            <person name="Martin F."/>
        </authorList>
    </citation>
    <scope>NUCLEOTIDE SEQUENCE [LARGE SCALE GENOMIC DNA]</scope>
    <source>
        <strain evidence="2">Ve08.2h10</strain>
    </source>
</reference>
<feature type="non-terminal residue" evidence="1">
    <location>
        <position position="1"/>
    </location>
</feature>
<gene>
    <name evidence="1" type="ORF">PAXRUDRAFT_157298</name>
</gene>
<dbReference type="InParanoid" id="A0A0D0DAK2"/>
<dbReference type="STRING" id="930991.A0A0D0DAK2"/>
<keyword evidence="2" id="KW-1185">Reference proteome</keyword>
<dbReference type="AlphaFoldDB" id="A0A0D0DAK2"/>
<sequence length="50" mass="6137">HELMQVIWLLLMDDDFMHAYEFGIVVEFLDGICQWVFPWFFTYSADYPEK</sequence>
<dbReference type="Proteomes" id="UP000054538">
    <property type="component" value="Unassembled WGS sequence"/>
</dbReference>
<dbReference type="EMBL" id="KN825898">
    <property type="protein sequence ID" value="KIK80936.1"/>
    <property type="molecule type" value="Genomic_DNA"/>
</dbReference>
<protein>
    <submittedName>
        <fullName evidence="1">Uncharacterized protein</fullName>
    </submittedName>
</protein>
<reference evidence="1 2" key="1">
    <citation type="submission" date="2014-04" db="EMBL/GenBank/DDBJ databases">
        <authorList>
            <consortium name="DOE Joint Genome Institute"/>
            <person name="Kuo A."/>
            <person name="Kohler A."/>
            <person name="Jargeat P."/>
            <person name="Nagy L.G."/>
            <person name="Floudas D."/>
            <person name="Copeland A."/>
            <person name="Barry K.W."/>
            <person name="Cichocki N."/>
            <person name="Veneault-Fourrey C."/>
            <person name="LaButti K."/>
            <person name="Lindquist E.A."/>
            <person name="Lipzen A."/>
            <person name="Lundell T."/>
            <person name="Morin E."/>
            <person name="Murat C."/>
            <person name="Sun H."/>
            <person name="Tunlid A."/>
            <person name="Henrissat B."/>
            <person name="Grigoriev I.V."/>
            <person name="Hibbett D.S."/>
            <person name="Martin F."/>
            <person name="Nordberg H.P."/>
            <person name="Cantor M.N."/>
            <person name="Hua S.X."/>
        </authorList>
    </citation>
    <scope>NUCLEOTIDE SEQUENCE [LARGE SCALE GENOMIC DNA]</scope>
    <source>
        <strain evidence="1 2">Ve08.2h10</strain>
    </source>
</reference>
<evidence type="ECO:0000313" key="2">
    <source>
        <dbReference type="Proteomes" id="UP000054538"/>
    </source>
</evidence>
<dbReference type="HOGENOM" id="CLU_170045_0_0_1"/>
<evidence type="ECO:0000313" key="1">
    <source>
        <dbReference type="EMBL" id="KIK80936.1"/>
    </source>
</evidence>
<proteinExistence type="predicted"/>